<feature type="domain" description="RRM" evidence="17">
    <location>
        <begin position="126"/>
        <end position="200"/>
    </location>
</feature>
<dbReference type="PANTHER" id="PTHR14089">
    <property type="entry name" value="PRE-MRNA-SPLICING FACTOR RBM22"/>
    <property type="match status" value="1"/>
</dbReference>
<dbReference type="RefSeq" id="XP_019041775.1">
    <property type="nucleotide sequence ID" value="XM_019180901.1"/>
</dbReference>
<dbReference type="GO" id="GO:0000387">
    <property type="term" value="P:spliceosomal snRNP assembly"/>
    <property type="evidence" value="ECO:0007669"/>
    <property type="project" value="EnsemblFungi"/>
</dbReference>
<dbReference type="GO" id="GO:0033120">
    <property type="term" value="P:positive regulation of RNA splicing"/>
    <property type="evidence" value="ECO:0007669"/>
    <property type="project" value="EnsemblFungi"/>
</dbReference>
<evidence type="ECO:0000256" key="13">
    <source>
        <dbReference type="ARBA" id="ARBA00023306"/>
    </source>
</evidence>
<dbReference type="EMBL" id="KV454208">
    <property type="protein sequence ID" value="ODQ62568.1"/>
    <property type="molecule type" value="Genomic_DNA"/>
</dbReference>
<dbReference type="GO" id="GO:0071006">
    <property type="term" value="C:U2-type catalytic step 1 spliceosome"/>
    <property type="evidence" value="ECO:0007669"/>
    <property type="project" value="EnsemblFungi"/>
</dbReference>
<evidence type="ECO:0000313" key="20">
    <source>
        <dbReference type="Proteomes" id="UP000094112"/>
    </source>
</evidence>
<evidence type="ECO:0000256" key="7">
    <source>
        <dbReference type="ARBA" id="ARBA00022728"/>
    </source>
</evidence>
<dbReference type="SUPFAM" id="SSF54928">
    <property type="entry name" value="RNA-binding domain, RBD"/>
    <property type="match status" value="1"/>
</dbReference>
<protein>
    <recommendedName>
        <fullName evidence="4">Pre-mRNA-splicing factor CWC2</fullName>
    </recommendedName>
</protein>
<evidence type="ECO:0000259" key="17">
    <source>
        <dbReference type="PROSITE" id="PS50102"/>
    </source>
</evidence>
<dbReference type="Pfam" id="PF00076">
    <property type="entry name" value="RRM_1"/>
    <property type="match status" value="1"/>
</dbReference>
<dbReference type="GO" id="GO:0036002">
    <property type="term" value="F:pre-mRNA binding"/>
    <property type="evidence" value="ECO:0007669"/>
    <property type="project" value="EnsemblFungi"/>
</dbReference>
<dbReference type="GO" id="GO:0071007">
    <property type="term" value="C:U2-type catalytic step 2 spliceosome"/>
    <property type="evidence" value="ECO:0007669"/>
    <property type="project" value="EnsemblFungi"/>
</dbReference>
<evidence type="ECO:0000256" key="2">
    <source>
        <dbReference type="ARBA" id="ARBA00008024"/>
    </source>
</evidence>
<dbReference type="Gene3D" id="3.30.70.330">
    <property type="match status" value="1"/>
</dbReference>
<proteinExistence type="inferred from homology"/>
<dbReference type="InterPro" id="IPR032297">
    <property type="entry name" value="Torus"/>
</dbReference>
<feature type="non-terminal residue" evidence="19">
    <location>
        <position position="226"/>
    </location>
</feature>
<keyword evidence="7" id="KW-0747">Spliceosome</keyword>
<evidence type="ECO:0000256" key="14">
    <source>
        <dbReference type="ARBA" id="ARBA00025224"/>
    </source>
</evidence>
<keyword evidence="9 16" id="KW-0862">Zinc</keyword>
<evidence type="ECO:0000256" key="12">
    <source>
        <dbReference type="ARBA" id="ARBA00023242"/>
    </source>
</evidence>
<dbReference type="Proteomes" id="UP000094112">
    <property type="component" value="Unassembled WGS sequence"/>
</dbReference>
<comment type="function">
    <text evidence="14">Involved in the first step of pre-mRNA splicing. Required for cell growth and cell cycle control. Plays a role in the levels of the U1, U4, U5 and U6 snRNAs and the maintenance of the U4/U6 snRNA complex. May provide the link between the 'nineteen complex' NTC spliceosome protein complex and the spliceosome through the U6 snRNA. Associates predominantly with U6 snRNAs in assembled active spliceosomes. Binds directly to the internal stem-loop (ISL) domain of the U6 snRNA and to the pre-mRNA intron near the 5' splice site during the activation and catalytic phases of the spliceosome cycle.</text>
</comment>
<evidence type="ECO:0000256" key="6">
    <source>
        <dbReference type="ARBA" id="ARBA00022723"/>
    </source>
</evidence>
<dbReference type="GO" id="GO:0045787">
    <property type="term" value="P:positive regulation of cell cycle"/>
    <property type="evidence" value="ECO:0007669"/>
    <property type="project" value="EnsemblFungi"/>
</dbReference>
<comment type="subunit">
    <text evidence="3">Associated with the spliceosome.</text>
</comment>
<dbReference type="GO" id="GO:0008270">
    <property type="term" value="F:zinc ion binding"/>
    <property type="evidence" value="ECO:0007669"/>
    <property type="project" value="UniProtKB-KW"/>
</dbReference>
<evidence type="ECO:0000256" key="9">
    <source>
        <dbReference type="ARBA" id="ARBA00022833"/>
    </source>
</evidence>
<comment type="subcellular location">
    <subcellularLocation>
        <location evidence="1">Nucleus</location>
    </subcellularLocation>
</comment>
<dbReference type="PROSITE" id="PS50103">
    <property type="entry name" value="ZF_C3H1"/>
    <property type="match status" value="1"/>
</dbReference>
<dbReference type="InterPro" id="IPR000571">
    <property type="entry name" value="Znf_CCCH"/>
</dbReference>
<evidence type="ECO:0000256" key="1">
    <source>
        <dbReference type="ARBA" id="ARBA00004123"/>
    </source>
</evidence>
<accession>A0A1E3PB21</accession>
<evidence type="ECO:0000256" key="4">
    <source>
        <dbReference type="ARBA" id="ARBA00017295"/>
    </source>
</evidence>
<dbReference type="InterPro" id="IPR036855">
    <property type="entry name" value="Znf_CCCH_sf"/>
</dbReference>
<dbReference type="InterPro" id="IPR035979">
    <property type="entry name" value="RBD_domain_sf"/>
</dbReference>
<gene>
    <name evidence="19" type="ORF">WICANDRAFT_21320</name>
</gene>
<reference evidence="19 20" key="1">
    <citation type="journal article" date="2016" name="Proc. Natl. Acad. Sci. U.S.A.">
        <title>Comparative genomics of biotechnologically important yeasts.</title>
        <authorList>
            <person name="Riley R."/>
            <person name="Haridas S."/>
            <person name="Wolfe K.H."/>
            <person name="Lopes M.R."/>
            <person name="Hittinger C.T."/>
            <person name="Goeker M."/>
            <person name="Salamov A.A."/>
            <person name="Wisecaver J.H."/>
            <person name="Long T.M."/>
            <person name="Calvey C.H."/>
            <person name="Aerts A.L."/>
            <person name="Barry K.W."/>
            <person name="Choi C."/>
            <person name="Clum A."/>
            <person name="Coughlan A.Y."/>
            <person name="Deshpande S."/>
            <person name="Douglass A.P."/>
            <person name="Hanson S.J."/>
            <person name="Klenk H.-P."/>
            <person name="LaButti K.M."/>
            <person name="Lapidus A."/>
            <person name="Lindquist E.A."/>
            <person name="Lipzen A.M."/>
            <person name="Meier-Kolthoff J.P."/>
            <person name="Ohm R.A."/>
            <person name="Otillar R.P."/>
            <person name="Pangilinan J.L."/>
            <person name="Peng Y."/>
            <person name="Rokas A."/>
            <person name="Rosa C.A."/>
            <person name="Scheuner C."/>
            <person name="Sibirny A.A."/>
            <person name="Slot J.C."/>
            <person name="Stielow J.B."/>
            <person name="Sun H."/>
            <person name="Kurtzman C.P."/>
            <person name="Blackwell M."/>
            <person name="Grigoriev I.V."/>
            <person name="Jeffries T.W."/>
        </authorList>
    </citation>
    <scope>NUCLEOTIDE SEQUENCE [LARGE SCALE GENOMIC DNA]</scope>
    <source>
        <strain evidence="20">ATCC 58044 / CBS 1984 / NCYC 433 / NRRL Y-366-8</strain>
    </source>
</reference>
<dbReference type="PANTHER" id="PTHR14089:SF2">
    <property type="entry name" value="PRE-MRNA-SPLICING FACTOR CWC2"/>
    <property type="match status" value="1"/>
</dbReference>
<evidence type="ECO:0000256" key="16">
    <source>
        <dbReference type="PROSITE-ProRule" id="PRU00723"/>
    </source>
</evidence>
<dbReference type="InterPro" id="IPR039171">
    <property type="entry name" value="Cwc2/Slt11"/>
</dbReference>
<sequence length="226" mass="25831">KPARVQVDPETIPQDDAPPQTGTVFNIWYNKWSGGGNQFQLVKSKYKLNVEKDSGYTRANKIDGQKYFCLFFAKGMCTKGRKCEYLHRIPNDLDFFPQTVDCFGREKFSEYRDDMSGIGSFNTVNKTLYIGGLIIKDNTQDLLNKEFRKLGKIAKINVINNKNCGFITFKNESSAQFAKEAMFGQSLYGTDILNIKWANEDPNPAAIKAKKRQHEEETQQVVEQLL</sequence>
<dbReference type="InterPro" id="IPR000504">
    <property type="entry name" value="RRM_dom"/>
</dbReference>
<evidence type="ECO:0000256" key="15">
    <source>
        <dbReference type="PROSITE-ProRule" id="PRU00176"/>
    </source>
</evidence>
<dbReference type="PROSITE" id="PS50102">
    <property type="entry name" value="RRM"/>
    <property type="match status" value="1"/>
</dbReference>
<evidence type="ECO:0000256" key="5">
    <source>
        <dbReference type="ARBA" id="ARBA00022664"/>
    </source>
</evidence>
<evidence type="ECO:0000256" key="3">
    <source>
        <dbReference type="ARBA" id="ARBA00011524"/>
    </source>
</evidence>
<keyword evidence="5" id="KW-0507">mRNA processing</keyword>
<keyword evidence="11" id="KW-0508">mRNA splicing</keyword>
<dbReference type="Pfam" id="PF16131">
    <property type="entry name" value="Torus"/>
    <property type="match status" value="1"/>
</dbReference>
<comment type="similarity">
    <text evidence="2">Belongs to the RRM CWC2 family.</text>
</comment>
<organism evidence="19 20">
    <name type="scientific">Wickerhamomyces anomalus (strain ATCC 58044 / CBS 1984 / NCYC 433 / NRRL Y-366-8)</name>
    <name type="common">Yeast</name>
    <name type="synonym">Hansenula anomala</name>
    <dbReference type="NCBI Taxonomy" id="683960"/>
    <lineage>
        <taxon>Eukaryota</taxon>
        <taxon>Fungi</taxon>
        <taxon>Dikarya</taxon>
        <taxon>Ascomycota</taxon>
        <taxon>Saccharomycotina</taxon>
        <taxon>Saccharomycetes</taxon>
        <taxon>Phaffomycetales</taxon>
        <taxon>Wickerhamomycetaceae</taxon>
        <taxon>Wickerhamomyces</taxon>
    </lineage>
</organism>
<feature type="zinc finger region" description="C3H1-type" evidence="16">
    <location>
        <begin position="63"/>
        <end position="90"/>
    </location>
</feature>
<dbReference type="GO" id="GO:0000974">
    <property type="term" value="C:Prp19 complex"/>
    <property type="evidence" value="ECO:0007669"/>
    <property type="project" value="EnsemblFungi"/>
</dbReference>
<dbReference type="GeneID" id="30198147"/>
<dbReference type="STRING" id="683960.A0A1E3PB21"/>
<evidence type="ECO:0000313" key="19">
    <source>
        <dbReference type="EMBL" id="ODQ62568.1"/>
    </source>
</evidence>
<evidence type="ECO:0000256" key="8">
    <source>
        <dbReference type="ARBA" id="ARBA00022771"/>
    </source>
</evidence>
<dbReference type="OrthoDB" id="10251848at2759"/>
<keyword evidence="20" id="KW-1185">Reference proteome</keyword>
<keyword evidence="12" id="KW-0539">Nucleus</keyword>
<keyword evidence="13" id="KW-0131">Cell cycle</keyword>
<evidence type="ECO:0000256" key="11">
    <source>
        <dbReference type="ARBA" id="ARBA00023187"/>
    </source>
</evidence>
<dbReference type="SMART" id="SM00360">
    <property type="entry name" value="RRM"/>
    <property type="match status" value="1"/>
</dbReference>
<dbReference type="AlphaFoldDB" id="A0A1E3PB21"/>
<evidence type="ECO:0000256" key="10">
    <source>
        <dbReference type="ARBA" id="ARBA00022884"/>
    </source>
</evidence>
<dbReference type="InterPro" id="IPR012677">
    <property type="entry name" value="Nucleotide-bd_a/b_plait_sf"/>
</dbReference>
<name>A0A1E3PB21_WICAA</name>
<feature type="domain" description="C3H1-type" evidence="18">
    <location>
        <begin position="63"/>
        <end position="90"/>
    </location>
</feature>
<keyword evidence="10 15" id="KW-0694">RNA-binding</keyword>
<keyword evidence="6 16" id="KW-0479">Metal-binding</keyword>
<dbReference type="SUPFAM" id="SSF90229">
    <property type="entry name" value="CCCH zinc finger"/>
    <property type="match status" value="1"/>
</dbReference>
<keyword evidence="8 16" id="KW-0863">Zinc-finger</keyword>
<feature type="non-terminal residue" evidence="19">
    <location>
        <position position="1"/>
    </location>
</feature>
<evidence type="ECO:0000259" key="18">
    <source>
        <dbReference type="PROSITE" id="PS50103"/>
    </source>
</evidence>
<dbReference type="GO" id="GO:0017070">
    <property type="term" value="F:U6 snRNA binding"/>
    <property type="evidence" value="ECO:0007669"/>
    <property type="project" value="EnsemblFungi"/>
</dbReference>
<dbReference type="GO" id="GO:0045292">
    <property type="term" value="P:mRNA cis splicing, via spliceosome"/>
    <property type="evidence" value="ECO:0007669"/>
    <property type="project" value="EnsemblFungi"/>
</dbReference>